<name>A0A8K0MEQ4_9ROSA</name>
<reference evidence="1" key="1">
    <citation type="submission" date="2020-03" db="EMBL/GenBank/DDBJ databases">
        <title>A high-quality chromosome-level genome assembly of a woody plant with both climbing and erect habits, Rhamnella rubrinervis.</title>
        <authorList>
            <person name="Lu Z."/>
            <person name="Yang Y."/>
            <person name="Zhu X."/>
            <person name="Sun Y."/>
        </authorList>
    </citation>
    <scope>NUCLEOTIDE SEQUENCE</scope>
    <source>
        <strain evidence="1">BYM</strain>
        <tissue evidence="1">Leaf</tissue>
    </source>
</reference>
<dbReference type="AlphaFoldDB" id="A0A8K0MEQ4"/>
<dbReference type="Proteomes" id="UP000796880">
    <property type="component" value="Unassembled WGS sequence"/>
</dbReference>
<organism evidence="1 2">
    <name type="scientific">Rhamnella rubrinervis</name>
    <dbReference type="NCBI Taxonomy" id="2594499"/>
    <lineage>
        <taxon>Eukaryota</taxon>
        <taxon>Viridiplantae</taxon>
        <taxon>Streptophyta</taxon>
        <taxon>Embryophyta</taxon>
        <taxon>Tracheophyta</taxon>
        <taxon>Spermatophyta</taxon>
        <taxon>Magnoliopsida</taxon>
        <taxon>eudicotyledons</taxon>
        <taxon>Gunneridae</taxon>
        <taxon>Pentapetalae</taxon>
        <taxon>rosids</taxon>
        <taxon>fabids</taxon>
        <taxon>Rosales</taxon>
        <taxon>Rhamnaceae</taxon>
        <taxon>rhamnoid group</taxon>
        <taxon>Rhamneae</taxon>
        <taxon>Rhamnella</taxon>
    </lineage>
</organism>
<comment type="caution">
    <text evidence="1">The sequence shown here is derived from an EMBL/GenBank/DDBJ whole genome shotgun (WGS) entry which is preliminary data.</text>
</comment>
<keyword evidence="2" id="KW-1185">Reference proteome</keyword>
<sequence length="227" mass="24925">MAPDLNLIRIGNNDFRDYMTIYLPHGPRSTYLYWVHASNLMVRASTYLMGPPADLPTSWSARLYLPHGPPPKSGQKRYMIYLPWSTAGSNGSEQRLVDRLTFTRPTLSVIYLLHGRLNGSTASNGPPNNSDLPTSWAHRNLGPRSGTTTSDLHGSVICAPTAYNFVDRLSMSDLPGPARLPTFTGPPLQTSWSGYLPHVQFTYYGPPALLHLMGPPPKSGSIANHGP</sequence>
<evidence type="ECO:0000313" key="2">
    <source>
        <dbReference type="Proteomes" id="UP000796880"/>
    </source>
</evidence>
<dbReference type="EMBL" id="VOIH02000006">
    <property type="protein sequence ID" value="KAF3443333.1"/>
    <property type="molecule type" value="Genomic_DNA"/>
</dbReference>
<accession>A0A8K0MEQ4</accession>
<gene>
    <name evidence="1" type="ORF">FNV43_RR13015</name>
</gene>
<proteinExistence type="predicted"/>
<protein>
    <submittedName>
        <fullName evidence="1">Uncharacterized protein</fullName>
    </submittedName>
</protein>
<evidence type="ECO:0000313" key="1">
    <source>
        <dbReference type="EMBL" id="KAF3443333.1"/>
    </source>
</evidence>